<dbReference type="GO" id="GO:0016020">
    <property type="term" value="C:membrane"/>
    <property type="evidence" value="ECO:0007669"/>
    <property type="project" value="UniProtKB-SubCell"/>
</dbReference>
<dbReference type="InterPro" id="IPR017452">
    <property type="entry name" value="GPCR_Rhodpsn_7TM"/>
</dbReference>
<dbReference type="InParanoid" id="A0A665WKC7"/>
<dbReference type="Ensembl" id="ENSENLT00000045151.1">
    <property type="protein sequence ID" value="ENSENLP00000044052.1"/>
    <property type="gene ID" value="ENSENLG00000018777.1"/>
</dbReference>
<feature type="domain" description="G-protein coupled receptors family 1 profile" evidence="6">
    <location>
        <begin position="37"/>
        <end position="286"/>
    </location>
</feature>
<dbReference type="Pfam" id="PF00001">
    <property type="entry name" value="7tm_1"/>
    <property type="match status" value="1"/>
</dbReference>
<feature type="transmembrane region" description="Helical" evidence="5">
    <location>
        <begin position="232"/>
        <end position="256"/>
    </location>
</feature>
<dbReference type="PANTHER" id="PTHR26451:SF886">
    <property type="entry name" value="GROWTH HORMONE SECRETAGOGUE RECEPTOR TYPE 1-LIKE-RELATED"/>
    <property type="match status" value="1"/>
</dbReference>
<evidence type="ECO:0000256" key="1">
    <source>
        <dbReference type="ARBA" id="ARBA00004370"/>
    </source>
</evidence>
<keyword evidence="4 5" id="KW-0472">Membrane</keyword>
<feature type="transmembrane region" description="Helical" evidence="5">
    <location>
        <begin position="268"/>
        <end position="288"/>
    </location>
</feature>
<evidence type="ECO:0000313" key="8">
    <source>
        <dbReference type="Proteomes" id="UP000472264"/>
    </source>
</evidence>
<feature type="transmembrane region" description="Helical" evidence="5">
    <location>
        <begin position="58"/>
        <end position="81"/>
    </location>
</feature>
<reference evidence="7" key="1">
    <citation type="submission" date="2021-04" db="EMBL/GenBank/DDBJ databases">
        <authorList>
            <consortium name="Wellcome Sanger Institute Data Sharing"/>
        </authorList>
    </citation>
    <scope>NUCLEOTIDE SEQUENCE [LARGE SCALE GENOMIC DNA]</scope>
</reference>
<evidence type="ECO:0000259" key="6">
    <source>
        <dbReference type="PROSITE" id="PS50262"/>
    </source>
</evidence>
<gene>
    <name evidence="7" type="primary">LOC115053088</name>
</gene>
<dbReference type="PANTHER" id="PTHR26451">
    <property type="entry name" value="G_PROTEIN_RECEP_F1_2 DOMAIN-CONTAINING PROTEIN"/>
    <property type="match status" value="1"/>
</dbReference>
<evidence type="ECO:0000313" key="7">
    <source>
        <dbReference type="Ensembl" id="ENSENLP00000044052.1"/>
    </source>
</evidence>
<protein>
    <submittedName>
        <fullName evidence="7">Odorant receptor 131-2-like</fullName>
    </submittedName>
</protein>
<dbReference type="PRINTS" id="PR00237">
    <property type="entry name" value="GPCRRHODOPSN"/>
</dbReference>
<dbReference type="AlphaFoldDB" id="A0A665WKC7"/>
<keyword evidence="3 5" id="KW-1133">Transmembrane helix</keyword>
<dbReference type="FunCoup" id="A0A665WKC7">
    <property type="interactions" value="20"/>
</dbReference>
<feature type="transmembrane region" description="Helical" evidence="5">
    <location>
        <begin position="190"/>
        <end position="211"/>
    </location>
</feature>
<feature type="transmembrane region" description="Helical" evidence="5">
    <location>
        <begin position="87"/>
        <end position="115"/>
    </location>
</feature>
<dbReference type="SUPFAM" id="SSF81321">
    <property type="entry name" value="Family A G protein-coupled receptor-like"/>
    <property type="match status" value="1"/>
</dbReference>
<dbReference type="InterPro" id="IPR052921">
    <property type="entry name" value="GPCR1_Superfamily_Member"/>
</dbReference>
<keyword evidence="2 5" id="KW-0812">Transmembrane</keyword>
<feature type="transmembrane region" description="Helical" evidence="5">
    <location>
        <begin position="136"/>
        <end position="159"/>
    </location>
</feature>
<dbReference type="Gene3D" id="1.20.1070.10">
    <property type="entry name" value="Rhodopsin 7-helix transmembrane proteins"/>
    <property type="match status" value="1"/>
</dbReference>
<comment type="subcellular location">
    <subcellularLocation>
        <location evidence="1">Membrane</location>
    </subcellularLocation>
</comment>
<dbReference type="GO" id="GO:0004984">
    <property type="term" value="F:olfactory receptor activity"/>
    <property type="evidence" value="ECO:0007669"/>
    <property type="project" value="TreeGrafter"/>
</dbReference>
<accession>A0A665WKC7</accession>
<sequence length="312" mass="36038">MADNNSLDSYLLIYLEVQTDSKVIIIVQILVAVFLYINLLLIITFFQKECFYTTTRYILFAVTLLSDSLLLFLTNILVIFTQFLITIQVWLCVIINVVVLLYLTVTPVTLTAMTLERYVAVCMPLHHGELCSTRNTINCILIIHALSSVPCVVILSTFFGSASLKFYNQYDICSVEIFMIYLWQQHLRSAIYQLQFLIMCIILVFCYVKIMKVAKAASGEDKQSSRKGLRTVALHGFQLLLCLIQLWCPFIEAALFQISFNLFNNVRYLNFLLFYLAPRCLSPLIYGLRDEVYFQALKYYASFGIKLYMTLE</sequence>
<dbReference type="GO" id="GO:0004930">
    <property type="term" value="F:G protein-coupled receptor activity"/>
    <property type="evidence" value="ECO:0007669"/>
    <property type="project" value="InterPro"/>
</dbReference>
<reference evidence="7" key="3">
    <citation type="submission" date="2025-09" db="UniProtKB">
        <authorList>
            <consortium name="Ensembl"/>
        </authorList>
    </citation>
    <scope>IDENTIFICATION</scope>
</reference>
<proteinExistence type="predicted"/>
<dbReference type="PROSITE" id="PS50262">
    <property type="entry name" value="G_PROTEIN_RECEP_F1_2"/>
    <property type="match status" value="1"/>
</dbReference>
<dbReference type="GO" id="GO:0005549">
    <property type="term" value="F:odorant binding"/>
    <property type="evidence" value="ECO:0007669"/>
    <property type="project" value="TreeGrafter"/>
</dbReference>
<organism evidence="7 8">
    <name type="scientific">Echeneis naucrates</name>
    <name type="common">Live sharksucker</name>
    <dbReference type="NCBI Taxonomy" id="173247"/>
    <lineage>
        <taxon>Eukaryota</taxon>
        <taxon>Metazoa</taxon>
        <taxon>Chordata</taxon>
        <taxon>Craniata</taxon>
        <taxon>Vertebrata</taxon>
        <taxon>Euteleostomi</taxon>
        <taxon>Actinopterygii</taxon>
        <taxon>Neopterygii</taxon>
        <taxon>Teleostei</taxon>
        <taxon>Neoteleostei</taxon>
        <taxon>Acanthomorphata</taxon>
        <taxon>Carangaria</taxon>
        <taxon>Carangiformes</taxon>
        <taxon>Echeneidae</taxon>
        <taxon>Echeneis</taxon>
    </lineage>
</organism>
<evidence type="ECO:0000256" key="4">
    <source>
        <dbReference type="ARBA" id="ARBA00023136"/>
    </source>
</evidence>
<dbReference type="InterPro" id="IPR000276">
    <property type="entry name" value="GPCR_Rhodpsn"/>
</dbReference>
<dbReference type="OMA" id="WASSENK"/>
<dbReference type="FunFam" id="1.20.1070.10:FF:000096">
    <property type="entry name" value="Odorant receptor 131-2"/>
    <property type="match status" value="1"/>
</dbReference>
<name>A0A665WKC7_ECHNA</name>
<reference evidence="7" key="2">
    <citation type="submission" date="2025-08" db="UniProtKB">
        <authorList>
            <consortium name="Ensembl"/>
        </authorList>
    </citation>
    <scope>IDENTIFICATION</scope>
</reference>
<dbReference type="Proteomes" id="UP000472264">
    <property type="component" value="Chromosome 13"/>
</dbReference>
<keyword evidence="8" id="KW-1185">Reference proteome</keyword>
<evidence type="ECO:0000256" key="5">
    <source>
        <dbReference type="SAM" id="Phobius"/>
    </source>
</evidence>
<feature type="transmembrane region" description="Helical" evidence="5">
    <location>
        <begin position="23"/>
        <end position="46"/>
    </location>
</feature>
<dbReference type="CDD" id="cd00637">
    <property type="entry name" value="7tm_classA_rhodopsin-like"/>
    <property type="match status" value="1"/>
</dbReference>
<evidence type="ECO:0000256" key="2">
    <source>
        <dbReference type="ARBA" id="ARBA00022692"/>
    </source>
</evidence>
<evidence type="ECO:0000256" key="3">
    <source>
        <dbReference type="ARBA" id="ARBA00022989"/>
    </source>
</evidence>